<evidence type="ECO:0000313" key="3">
    <source>
        <dbReference type="Proteomes" id="UP000515317"/>
    </source>
</evidence>
<accession>A0A6S6QL63</accession>
<feature type="region of interest" description="Disordered" evidence="1">
    <location>
        <begin position="47"/>
        <end position="89"/>
    </location>
</feature>
<dbReference type="RefSeq" id="WP_222876696.1">
    <property type="nucleotide sequence ID" value="NZ_AP023361.1"/>
</dbReference>
<gene>
    <name evidence="2" type="ORF">IZ6_07710</name>
</gene>
<dbReference type="AlphaFoldDB" id="A0A6S6QL63"/>
<keyword evidence="3" id="KW-1185">Reference proteome</keyword>
<dbReference type="EMBL" id="AP023361">
    <property type="protein sequence ID" value="BCJ90036.1"/>
    <property type="molecule type" value="Genomic_DNA"/>
</dbReference>
<evidence type="ECO:0000256" key="1">
    <source>
        <dbReference type="SAM" id="MobiDB-lite"/>
    </source>
</evidence>
<organism evidence="2 3">
    <name type="scientific">Terrihabitans soli</name>
    <dbReference type="NCBI Taxonomy" id="708113"/>
    <lineage>
        <taxon>Bacteria</taxon>
        <taxon>Pseudomonadati</taxon>
        <taxon>Pseudomonadota</taxon>
        <taxon>Alphaproteobacteria</taxon>
        <taxon>Hyphomicrobiales</taxon>
        <taxon>Terrihabitans</taxon>
    </lineage>
</organism>
<dbReference type="Proteomes" id="UP000515317">
    <property type="component" value="Chromosome"/>
</dbReference>
<reference evidence="2 3" key="1">
    <citation type="submission" date="2020-08" db="EMBL/GenBank/DDBJ databases">
        <title>Genome sequence of Rhizobiales bacterium strain IZ6.</title>
        <authorList>
            <person name="Nakai R."/>
            <person name="Naganuma T."/>
        </authorList>
    </citation>
    <scope>NUCLEOTIDE SEQUENCE [LARGE SCALE GENOMIC DNA]</scope>
    <source>
        <strain evidence="2 3">IZ6</strain>
    </source>
</reference>
<protein>
    <submittedName>
        <fullName evidence="2">Uncharacterized protein</fullName>
    </submittedName>
</protein>
<proteinExistence type="predicted"/>
<dbReference type="KEGG" id="tso:IZ6_07710"/>
<sequence>MKLKALDQIHISAVKPAEPLKKNEEFEVGDALGGELIKKHPHYFEVIEGPNAPGAKAKAPDTAPASGDTAPKPVPKAKAAKAKAKAKKS</sequence>
<feature type="compositionally biased region" description="Basic residues" evidence="1">
    <location>
        <begin position="78"/>
        <end position="89"/>
    </location>
</feature>
<evidence type="ECO:0000313" key="2">
    <source>
        <dbReference type="EMBL" id="BCJ90036.1"/>
    </source>
</evidence>
<name>A0A6S6QL63_9HYPH</name>